<evidence type="ECO:0000313" key="9">
    <source>
        <dbReference type="EMBL" id="KAK4234312.1"/>
    </source>
</evidence>
<gene>
    <name evidence="9" type="ORF">C8A03DRAFT_47320</name>
</gene>
<dbReference type="EMBL" id="MU860387">
    <property type="protein sequence ID" value="KAK4234312.1"/>
    <property type="molecule type" value="Genomic_DNA"/>
</dbReference>
<evidence type="ECO:0000256" key="2">
    <source>
        <dbReference type="ARBA" id="ARBA00008335"/>
    </source>
</evidence>
<dbReference type="PANTHER" id="PTHR23514">
    <property type="entry name" value="BYPASS OF STOP CODON PROTEIN 6"/>
    <property type="match status" value="1"/>
</dbReference>
<evidence type="ECO:0000256" key="3">
    <source>
        <dbReference type="ARBA" id="ARBA00022448"/>
    </source>
</evidence>
<comment type="similarity">
    <text evidence="2">Belongs to the major facilitator superfamily.</text>
</comment>
<sequence>MSQSVSIELVSPAAAFSRDASTLPDENAGTEVTQKWNQSWTHIARVFSTFWCFFLIGANDAAYGALLPSLESYYGLDFVVISMVFLSPFAGYVVSAISNNVLHQKIGQRGIAMVSAACHLAAYIIIAAHPPYVVLVIAFILSGFGNGVGDSAWNAWVGSLANSNELLGFMHACYGVGGTLSPLVATLIVEKYHLGWYTFYYFMIGAAALELVSLTWSFWSATGKAYRQKHRIAETGQKAGLMEALWDSSGARVSWICAFFLLAYIGVEVSLGGWIVTFMIQVRKGGEFASGMTATGFWLGITLGRIVLGFVTPRVGVNLAISAYIALTIVLELLFWFVPQFYVSAVAVALQGFFLGPLFPGVVVVASKLLPKHLHVTVIGFASAFGGCGAALLPFAVGVLAQAAGVKVLQPIILALLVVMLGLWLFLPKVDNKRD</sequence>
<feature type="transmembrane region" description="Helical" evidence="7">
    <location>
        <begin position="200"/>
        <end position="221"/>
    </location>
</feature>
<feature type="transmembrane region" description="Helical" evidence="7">
    <location>
        <begin position="342"/>
        <end position="366"/>
    </location>
</feature>
<feature type="transmembrane region" description="Helical" evidence="7">
    <location>
        <begin position="378"/>
        <end position="402"/>
    </location>
</feature>
<feature type="transmembrane region" description="Helical" evidence="7">
    <location>
        <begin position="315"/>
        <end position="336"/>
    </location>
</feature>
<protein>
    <submittedName>
        <fullName evidence="9">MFS general substrate transporter</fullName>
    </submittedName>
</protein>
<keyword evidence="4 7" id="KW-0812">Transmembrane</keyword>
<evidence type="ECO:0000259" key="8">
    <source>
        <dbReference type="PROSITE" id="PS50850"/>
    </source>
</evidence>
<evidence type="ECO:0000256" key="1">
    <source>
        <dbReference type="ARBA" id="ARBA00004127"/>
    </source>
</evidence>
<organism evidence="9 10">
    <name type="scientific">Achaetomium macrosporum</name>
    <dbReference type="NCBI Taxonomy" id="79813"/>
    <lineage>
        <taxon>Eukaryota</taxon>
        <taxon>Fungi</taxon>
        <taxon>Dikarya</taxon>
        <taxon>Ascomycota</taxon>
        <taxon>Pezizomycotina</taxon>
        <taxon>Sordariomycetes</taxon>
        <taxon>Sordariomycetidae</taxon>
        <taxon>Sordariales</taxon>
        <taxon>Chaetomiaceae</taxon>
        <taxon>Achaetomium</taxon>
    </lineage>
</organism>
<dbReference type="FunFam" id="1.20.1250.20:FF:000308">
    <property type="entry name" value="MFS efflux transporter"/>
    <property type="match status" value="1"/>
</dbReference>
<feature type="transmembrane region" description="Helical" evidence="7">
    <location>
        <begin position="132"/>
        <end position="154"/>
    </location>
</feature>
<keyword evidence="10" id="KW-1185">Reference proteome</keyword>
<name>A0AAN7C3C9_9PEZI</name>
<dbReference type="PROSITE" id="PS50850">
    <property type="entry name" value="MFS"/>
    <property type="match status" value="1"/>
</dbReference>
<dbReference type="Gene3D" id="1.20.1250.20">
    <property type="entry name" value="MFS general substrate transporter like domains"/>
    <property type="match status" value="2"/>
</dbReference>
<keyword evidence="5 7" id="KW-1133">Transmembrane helix</keyword>
<dbReference type="GO" id="GO:0022857">
    <property type="term" value="F:transmembrane transporter activity"/>
    <property type="evidence" value="ECO:0007669"/>
    <property type="project" value="InterPro"/>
</dbReference>
<feature type="transmembrane region" description="Helical" evidence="7">
    <location>
        <begin position="253"/>
        <end position="276"/>
    </location>
</feature>
<dbReference type="Proteomes" id="UP001303760">
    <property type="component" value="Unassembled WGS sequence"/>
</dbReference>
<comment type="caution">
    <text evidence="9">The sequence shown here is derived from an EMBL/GenBank/DDBJ whole genome shotgun (WGS) entry which is preliminary data.</text>
</comment>
<keyword evidence="6 7" id="KW-0472">Membrane</keyword>
<dbReference type="InterPro" id="IPR036259">
    <property type="entry name" value="MFS_trans_sf"/>
</dbReference>
<feature type="domain" description="Major facilitator superfamily (MFS) profile" evidence="8">
    <location>
        <begin position="45"/>
        <end position="431"/>
    </location>
</feature>
<evidence type="ECO:0000256" key="7">
    <source>
        <dbReference type="SAM" id="Phobius"/>
    </source>
</evidence>
<accession>A0AAN7C3C9</accession>
<feature type="transmembrane region" description="Helical" evidence="7">
    <location>
        <begin position="72"/>
        <end position="94"/>
    </location>
</feature>
<dbReference type="GO" id="GO:0016020">
    <property type="term" value="C:membrane"/>
    <property type="evidence" value="ECO:0007669"/>
    <property type="project" value="TreeGrafter"/>
</dbReference>
<evidence type="ECO:0000256" key="4">
    <source>
        <dbReference type="ARBA" id="ARBA00022692"/>
    </source>
</evidence>
<feature type="transmembrane region" description="Helical" evidence="7">
    <location>
        <begin position="43"/>
        <end position="66"/>
    </location>
</feature>
<dbReference type="InterPro" id="IPR051788">
    <property type="entry name" value="MFS_Transporter"/>
</dbReference>
<keyword evidence="3" id="KW-0813">Transport</keyword>
<proteinExistence type="inferred from homology"/>
<reference evidence="9" key="1">
    <citation type="journal article" date="2023" name="Mol. Phylogenet. Evol.">
        <title>Genome-scale phylogeny and comparative genomics of the fungal order Sordariales.</title>
        <authorList>
            <person name="Hensen N."/>
            <person name="Bonometti L."/>
            <person name="Westerberg I."/>
            <person name="Brannstrom I.O."/>
            <person name="Guillou S."/>
            <person name="Cros-Aarteil S."/>
            <person name="Calhoun S."/>
            <person name="Haridas S."/>
            <person name="Kuo A."/>
            <person name="Mondo S."/>
            <person name="Pangilinan J."/>
            <person name="Riley R."/>
            <person name="LaButti K."/>
            <person name="Andreopoulos B."/>
            <person name="Lipzen A."/>
            <person name="Chen C."/>
            <person name="Yan M."/>
            <person name="Daum C."/>
            <person name="Ng V."/>
            <person name="Clum A."/>
            <person name="Steindorff A."/>
            <person name="Ohm R.A."/>
            <person name="Martin F."/>
            <person name="Silar P."/>
            <person name="Natvig D.O."/>
            <person name="Lalanne C."/>
            <person name="Gautier V."/>
            <person name="Ament-Velasquez S.L."/>
            <person name="Kruys A."/>
            <person name="Hutchinson M.I."/>
            <person name="Powell A.J."/>
            <person name="Barry K."/>
            <person name="Miller A.N."/>
            <person name="Grigoriev I.V."/>
            <person name="Debuchy R."/>
            <person name="Gladieux P."/>
            <person name="Hiltunen Thoren M."/>
            <person name="Johannesson H."/>
        </authorList>
    </citation>
    <scope>NUCLEOTIDE SEQUENCE</scope>
    <source>
        <strain evidence="9">CBS 532.94</strain>
    </source>
</reference>
<feature type="transmembrane region" description="Helical" evidence="7">
    <location>
        <begin position="288"/>
        <end position="308"/>
    </location>
</feature>
<comment type="subcellular location">
    <subcellularLocation>
        <location evidence="1">Endomembrane system</location>
        <topology evidence="1">Multi-pass membrane protein</topology>
    </subcellularLocation>
</comment>
<dbReference type="SUPFAM" id="SSF103473">
    <property type="entry name" value="MFS general substrate transporter"/>
    <property type="match status" value="1"/>
</dbReference>
<dbReference type="FunFam" id="1.20.1250.20:FF:000286">
    <property type="entry name" value="MFS efflux transporter"/>
    <property type="match status" value="1"/>
</dbReference>
<feature type="transmembrane region" description="Helical" evidence="7">
    <location>
        <begin position="408"/>
        <end position="427"/>
    </location>
</feature>
<dbReference type="InterPro" id="IPR011701">
    <property type="entry name" value="MFS"/>
</dbReference>
<evidence type="ECO:0000256" key="6">
    <source>
        <dbReference type="ARBA" id="ARBA00023136"/>
    </source>
</evidence>
<dbReference type="InterPro" id="IPR020846">
    <property type="entry name" value="MFS_dom"/>
</dbReference>
<dbReference type="AlphaFoldDB" id="A0AAN7C3C9"/>
<evidence type="ECO:0000313" key="10">
    <source>
        <dbReference type="Proteomes" id="UP001303760"/>
    </source>
</evidence>
<feature type="transmembrane region" description="Helical" evidence="7">
    <location>
        <begin position="106"/>
        <end position="126"/>
    </location>
</feature>
<dbReference type="Pfam" id="PF07690">
    <property type="entry name" value="MFS_1"/>
    <property type="match status" value="2"/>
</dbReference>
<evidence type="ECO:0000256" key="5">
    <source>
        <dbReference type="ARBA" id="ARBA00022989"/>
    </source>
</evidence>
<reference evidence="9" key="2">
    <citation type="submission" date="2023-05" db="EMBL/GenBank/DDBJ databases">
        <authorList>
            <consortium name="Lawrence Berkeley National Laboratory"/>
            <person name="Steindorff A."/>
            <person name="Hensen N."/>
            <person name="Bonometti L."/>
            <person name="Westerberg I."/>
            <person name="Brannstrom I.O."/>
            <person name="Guillou S."/>
            <person name="Cros-Aarteil S."/>
            <person name="Calhoun S."/>
            <person name="Haridas S."/>
            <person name="Kuo A."/>
            <person name="Mondo S."/>
            <person name="Pangilinan J."/>
            <person name="Riley R."/>
            <person name="Labutti K."/>
            <person name="Andreopoulos B."/>
            <person name="Lipzen A."/>
            <person name="Chen C."/>
            <person name="Yanf M."/>
            <person name="Daum C."/>
            <person name="Ng V."/>
            <person name="Clum A."/>
            <person name="Ohm R."/>
            <person name="Martin F."/>
            <person name="Silar P."/>
            <person name="Natvig D."/>
            <person name="Lalanne C."/>
            <person name="Gautier V."/>
            <person name="Ament-Velasquez S.L."/>
            <person name="Kruys A."/>
            <person name="Hutchinson M.I."/>
            <person name="Powell A.J."/>
            <person name="Barry K."/>
            <person name="Miller A.N."/>
            <person name="Grigoriev I.V."/>
            <person name="Debuchy R."/>
            <person name="Gladieux P."/>
            <person name="Thoren M.H."/>
            <person name="Johannesson H."/>
        </authorList>
    </citation>
    <scope>NUCLEOTIDE SEQUENCE</scope>
    <source>
        <strain evidence="9">CBS 532.94</strain>
    </source>
</reference>
<feature type="transmembrane region" description="Helical" evidence="7">
    <location>
        <begin position="166"/>
        <end position="188"/>
    </location>
</feature>
<dbReference type="GO" id="GO:0012505">
    <property type="term" value="C:endomembrane system"/>
    <property type="evidence" value="ECO:0007669"/>
    <property type="project" value="UniProtKB-SubCell"/>
</dbReference>
<dbReference type="PANTHER" id="PTHR23514:SF3">
    <property type="entry name" value="BYPASS OF STOP CODON PROTEIN 6"/>
    <property type="match status" value="1"/>
</dbReference>